<keyword evidence="2" id="KW-1185">Reference proteome</keyword>
<reference evidence="1 2" key="1">
    <citation type="submission" date="2021-04" db="EMBL/GenBank/DDBJ databases">
        <title>Mariniflexile gromovii gen. nov., sp. nov., a gliding bacterium isolated from the sea urchin Strongylocentrotus intermedius.</title>
        <authorList>
            <person name="Ko S."/>
            <person name="Le V."/>
            <person name="Ahn C.-Y."/>
            <person name="Oh H.-M."/>
        </authorList>
    </citation>
    <scope>NUCLEOTIDE SEQUENCE [LARGE SCALE GENOMIC DNA]</scope>
    <source>
        <strain evidence="1 2">KCTC 12570</strain>
    </source>
</reference>
<organism evidence="1 2">
    <name type="scientific">Mariniflexile gromovii</name>
    <dbReference type="NCBI Taxonomy" id="362523"/>
    <lineage>
        <taxon>Bacteria</taxon>
        <taxon>Pseudomonadati</taxon>
        <taxon>Bacteroidota</taxon>
        <taxon>Flavobacteriia</taxon>
        <taxon>Flavobacteriales</taxon>
        <taxon>Flavobacteriaceae</taxon>
        <taxon>Mariniflexile</taxon>
    </lineage>
</organism>
<dbReference type="EMBL" id="JAGJCB010000006">
    <property type="protein sequence ID" value="MBP0903935.1"/>
    <property type="molecule type" value="Genomic_DNA"/>
</dbReference>
<dbReference type="SUPFAM" id="SSF109854">
    <property type="entry name" value="DinB/YfiT-like putative metalloenzymes"/>
    <property type="match status" value="1"/>
</dbReference>
<evidence type="ECO:0000313" key="1">
    <source>
        <dbReference type="EMBL" id="MBP0903935.1"/>
    </source>
</evidence>
<dbReference type="Gene3D" id="1.20.120.450">
    <property type="entry name" value="dinb family like domain"/>
    <property type="match status" value="1"/>
</dbReference>
<dbReference type="Proteomes" id="UP000670776">
    <property type="component" value="Unassembled WGS sequence"/>
</dbReference>
<accession>A0ABS4BTL6</accession>
<comment type="caution">
    <text evidence="1">The sequence shown here is derived from an EMBL/GenBank/DDBJ whole genome shotgun (WGS) entry which is preliminary data.</text>
</comment>
<gene>
    <name evidence="1" type="ORF">J8H85_08845</name>
</gene>
<proteinExistence type="predicted"/>
<dbReference type="InterPro" id="IPR034660">
    <property type="entry name" value="DinB/YfiT-like"/>
</dbReference>
<evidence type="ECO:0008006" key="3">
    <source>
        <dbReference type="Google" id="ProtNLM"/>
    </source>
</evidence>
<dbReference type="RefSeq" id="WP_209654683.1">
    <property type="nucleotide sequence ID" value="NZ_JAGJCB010000006.1"/>
</dbReference>
<name>A0ABS4BTL6_9FLAO</name>
<sequence>MEKIIFTLLLMSSMFSMGQSEEKLPYYEIPDYQEDYTANTVAARMIDGLGFRYYWVTEGLRDEDLNFKPSETGRATMETIEHIYGLSKFIRNSILSDNKDAYKAELSFDDMRKQTLLNFKLVSDVLRNANFQLQDTEVPFWNIINGPIADALWHCGQVVMLRRSSGNPFNSKVNLFSGKLRE</sequence>
<evidence type="ECO:0000313" key="2">
    <source>
        <dbReference type="Proteomes" id="UP000670776"/>
    </source>
</evidence>
<protein>
    <recommendedName>
        <fullName evidence="3">DinB family protein</fullName>
    </recommendedName>
</protein>